<evidence type="ECO:0000256" key="2">
    <source>
        <dbReference type="ARBA" id="ARBA00034247"/>
    </source>
</evidence>
<dbReference type="InterPro" id="IPR000014">
    <property type="entry name" value="PAS"/>
</dbReference>
<gene>
    <name evidence="7" type="ORF">SNE35_02860</name>
</gene>
<dbReference type="CDD" id="cd00130">
    <property type="entry name" value="PAS"/>
    <property type="match status" value="1"/>
</dbReference>
<evidence type="ECO:0000313" key="8">
    <source>
        <dbReference type="Proteomes" id="UP001285263"/>
    </source>
</evidence>
<dbReference type="Gene3D" id="3.30.450.20">
    <property type="entry name" value="PAS domain"/>
    <property type="match status" value="2"/>
</dbReference>
<dbReference type="Pfam" id="PF00989">
    <property type="entry name" value="PAS"/>
    <property type="match status" value="1"/>
</dbReference>
<dbReference type="InterPro" id="IPR029787">
    <property type="entry name" value="Nucleotide_cyclase"/>
</dbReference>
<dbReference type="EC" id="2.7.7.65" evidence="1"/>
<dbReference type="EMBL" id="JAXCLA010000001">
    <property type="protein sequence ID" value="MDY0743423.1"/>
    <property type="molecule type" value="Genomic_DNA"/>
</dbReference>
<dbReference type="PROSITE" id="PS50887">
    <property type="entry name" value="GGDEF"/>
    <property type="match status" value="1"/>
</dbReference>
<dbReference type="GO" id="GO:0052621">
    <property type="term" value="F:diguanylate cyclase activity"/>
    <property type="evidence" value="ECO:0007669"/>
    <property type="project" value="UniProtKB-EC"/>
</dbReference>
<dbReference type="InterPro" id="IPR013767">
    <property type="entry name" value="PAS_fold"/>
</dbReference>
<accession>A0ABU5DAW9</accession>
<dbReference type="InterPro" id="IPR050469">
    <property type="entry name" value="Diguanylate_Cyclase"/>
</dbReference>
<dbReference type="SUPFAM" id="SSF55073">
    <property type="entry name" value="Nucleotide cyclase"/>
    <property type="match status" value="1"/>
</dbReference>
<keyword evidence="7" id="KW-0548">Nucleotidyltransferase</keyword>
<comment type="caution">
    <text evidence="7">The sequence shown here is derived from an EMBL/GenBank/DDBJ whole genome shotgun (WGS) entry which is preliminary data.</text>
</comment>
<dbReference type="InterPro" id="IPR035965">
    <property type="entry name" value="PAS-like_dom_sf"/>
</dbReference>
<reference evidence="7 8" key="1">
    <citation type="submission" date="2023-11" db="EMBL/GenBank/DDBJ databases">
        <title>Paucibacter sp. nov., isolated from fresh soil in Korea.</title>
        <authorList>
            <person name="Le N.T.T."/>
        </authorList>
    </citation>
    <scope>NUCLEOTIDE SEQUENCE [LARGE SCALE GENOMIC DNA]</scope>
    <source>
        <strain evidence="7 8">R3-3</strain>
    </source>
</reference>
<dbReference type="SMART" id="SM00091">
    <property type="entry name" value="PAS"/>
    <property type="match status" value="2"/>
</dbReference>
<sequence>MTVIADKAKLSAALPWWLLGGAVLAAADLAALLLAPAWAPALHGLTLLAGALIAVQLWRAQQRGWADAQAELAQTHQALAQARAEAQQERQLLERAVDVLPVGLEIYDEQDRLLLANRRARDWFPAVDFDIAKRPTFEQLLRQSFEAGEQPLDAQQTDVETWMQARIAQHGQSDLPLLQQWADGFALMIHERRTAEGYLVCARLDVTELVAKERALQTSQAQLQAIIGTAGVAILTLDTNGRIGSANPTTERMLGYTNEELLDQDVGVLMGETSRRLLRQDVQAYISAEDRELLGRPREVEVRHKSGRALTVQLALAEVNAPASAPVDPASLEGETRPAPLDDDEEYASTPRFFVAVLTDITERKRFEVELQHANEQLLRLSTTDSLTELANRRLLMNRLEDEWRRALRSSEPLSVLLIDVDFFKLYNDHNGHPAGDACLQTVADVLRICANRPSDLAARYGGEEFVLLLPHTDEGGAQNVAMRVMQKLREAAVPHDVSPQGPFITVSIGIVSGQASSHSSAANWLAQADLALYQAKAQGRNRLVTAPGY</sequence>
<feature type="coiled-coil region" evidence="3">
    <location>
        <begin position="69"/>
        <end position="99"/>
    </location>
</feature>
<keyword evidence="7" id="KW-0808">Transferase</keyword>
<dbReference type="RefSeq" id="WP_320421310.1">
    <property type="nucleotide sequence ID" value="NZ_JAXCLA010000001.1"/>
</dbReference>
<dbReference type="NCBIfam" id="TIGR00229">
    <property type="entry name" value="sensory_box"/>
    <property type="match status" value="1"/>
</dbReference>
<feature type="region of interest" description="Disordered" evidence="4">
    <location>
        <begin position="323"/>
        <end position="345"/>
    </location>
</feature>
<evidence type="ECO:0000259" key="6">
    <source>
        <dbReference type="PROSITE" id="PS50887"/>
    </source>
</evidence>
<dbReference type="SMART" id="SM00267">
    <property type="entry name" value="GGDEF"/>
    <property type="match status" value="1"/>
</dbReference>
<dbReference type="InterPro" id="IPR043128">
    <property type="entry name" value="Rev_trsase/Diguanyl_cyclase"/>
</dbReference>
<keyword evidence="3" id="KW-0175">Coiled coil</keyword>
<organism evidence="7 8">
    <name type="scientific">Roseateles agri</name>
    <dbReference type="NCBI Taxonomy" id="3098619"/>
    <lineage>
        <taxon>Bacteria</taxon>
        <taxon>Pseudomonadati</taxon>
        <taxon>Pseudomonadota</taxon>
        <taxon>Betaproteobacteria</taxon>
        <taxon>Burkholderiales</taxon>
        <taxon>Sphaerotilaceae</taxon>
        <taxon>Roseateles</taxon>
    </lineage>
</organism>
<evidence type="ECO:0000256" key="4">
    <source>
        <dbReference type="SAM" id="MobiDB-lite"/>
    </source>
</evidence>
<proteinExistence type="predicted"/>
<dbReference type="Pfam" id="PF00990">
    <property type="entry name" value="GGDEF"/>
    <property type="match status" value="1"/>
</dbReference>
<dbReference type="PROSITE" id="PS50112">
    <property type="entry name" value="PAS"/>
    <property type="match status" value="1"/>
</dbReference>
<evidence type="ECO:0000313" key="7">
    <source>
        <dbReference type="EMBL" id="MDY0743423.1"/>
    </source>
</evidence>
<dbReference type="Pfam" id="PF12860">
    <property type="entry name" value="PAS_7"/>
    <property type="match status" value="1"/>
</dbReference>
<protein>
    <recommendedName>
        <fullName evidence="1">diguanylate cyclase</fullName>
        <ecNumber evidence="1">2.7.7.65</ecNumber>
    </recommendedName>
</protein>
<feature type="domain" description="GGDEF" evidence="6">
    <location>
        <begin position="412"/>
        <end position="549"/>
    </location>
</feature>
<dbReference type="InterPro" id="IPR000160">
    <property type="entry name" value="GGDEF_dom"/>
</dbReference>
<name>A0ABU5DAW9_9BURK</name>
<dbReference type="Gene3D" id="3.30.70.270">
    <property type="match status" value="1"/>
</dbReference>
<dbReference type="CDD" id="cd01949">
    <property type="entry name" value="GGDEF"/>
    <property type="match status" value="1"/>
</dbReference>
<dbReference type="Proteomes" id="UP001285263">
    <property type="component" value="Unassembled WGS sequence"/>
</dbReference>
<dbReference type="SUPFAM" id="SSF55785">
    <property type="entry name" value="PYP-like sensor domain (PAS domain)"/>
    <property type="match status" value="1"/>
</dbReference>
<dbReference type="PANTHER" id="PTHR45138:SF9">
    <property type="entry name" value="DIGUANYLATE CYCLASE DGCM-RELATED"/>
    <property type="match status" value="1"/>
</dbReference>
<feature type="domain" description="PAS" evidence="5">
    <location>
        <begin position="219"/>
        <end position="289"/>
    </location>
</feature>
<evidence type="ECO:0000259" key="5">
    <source>
        <dbReference type="PROSITE" id="PS50112"/>
    </source>
</evidence>
<dbReference type="NCBIfam" id="TIGR00254">
    <property type="entry name" value="GGDEF"/>
    <property type="match status" value="1"/>
</dbReference>
<evidence type="ECO:0000256" key="1">
    <source>
        <dbReference type="ARBA" id="ARBA00012528"/>
    </source>
</evidence>
<evidence type="ECO:0000256" key="3">
    <source>
        <dbReference type="SAM" id="Coils"/>
    </source>
</evidence>
<comment type="catalytic activity">
    <reaction evidence="2">
        <text>2 GTP = 3',3'-c-di-GMP + 2 diphosphate</text>
        <dbReference type="Rhea" id="RHEA:24898"/>
        <dbReference type="ChEBI" id="CHEBI:33019"/>
        <dbReference type="ChEBI" id="CHEBI:37565"/>
        <dbReference type="ChEBI" id="CHEBI:58805"/>
        <dbReference type="EC" id="2.7.7.65"/>
    </reaction>
</comment>
<keyword evidence="8" id="KW-1185">Reference proteome</keyword>
<dbReference type="PANTHER" id="PTHR45138">
    <property type="entry name" value="REGULATORY COMPONENTS OF SENSORY TRANSDUCTION SYSTEM"/>
    <property type="match status" value="1"/>
</dbReference>